<dbReference type="EMBL" id="MU006219">
    <property type="protein sequence ID" value="KAF2830865.1"/>
    <property type="molecule type" value="Genomic_DNA"/>
</dbReference>
<name>A0A6A7AE44_9PLEO</name>
<accession>A0A6A7AE44</accession>
<reference evidence="1" key="1">
    <citation type="journal article" date="2020" name="Stud. Mycol.">
        <title>101 Dothideomycetes genomes: a test case for predicting lifestyles and emergence of pathogens.</title>
        <authorList>
            <person name="Haridas S."/>
            <person name="Albert R."/>
            <person name="Binder M."/>
            <person name="Bloem J."/>
            <person name="Labutti K."/>
            <person name="Salamov A."/>
            <person name="Andreopoulos B."/>
            <person name="Baker S."/>
            <person name="Barry K."/>
            <person name="Bills G."/>
            <person name="Bluhm B."/>
            <person name="Cannon C."/>
            <person name="Castanera R."/>
            <person name="Culley D."/>
            <person name="Daum C."/>
            <person name="Ezra D."/>
            <person name="Gonzalez J."/>
            <person name="Henrissat B."/>
            <person name="Kuo A."/>
            <person name="Liang C."/>
            <person name="Lipzen A."/>
            <person name="Lutzoni F."/>
            <person name="Magnuson J."/>
            <person name="Mondo S."/>
            <person name="Nolan M."/>
            <person name="Ohm R."/>
            <person name="Pangilinan J."/>
            <person name="Park H.-J."/>
            <person name="Ramirez L."/>
            <person name="Alfaro M."/>
            <person name="Sun H."/>
            <person name="Tritt A."/>
            <person name="Yoshinaga Y."/>
            <person name="Zwiers L.-H."/>
            <person name="Turgeon B."/>
            <person name="Goodwin S."/>
            <person name="Spatafora J."/>
            <person name="Crous P."/>
            <person name="Grigoriev I."/>
        </authorList>
    </citation>
    <scope>NUCLEOTIDE SEQUENCE</scope>
    <source>
        <strain evidence="1">CBS 113818</strain>
    </source>
</reference>
<dbReference type="AlphaFoldDB" id="A0A6A7AE44"/>
<dbReference type="OrthoDB" id="3792203at2759"/>
<gene>
    <name evidence="1" type="ORF">CC86DRAFT_402870</name>
</gene>
<protein>
    <recommendedName>
        <fullName evidence="3">F-box domain-containing protein</fullName>
    </recommendedName>
</protein>
<sequence>MDRIAQMNRRRPAERDFECCFLVDNERDFSNIRTIHVQQDFTTTEILRFMLLPSLREMKATYLDIMKPPDLPSAWAEKRSTITTLELSGCTLWRIDLSAIHRILSFCPHLRILRAQVPMISEYGGGNRPSQERQLAIPAALDFMLEPVKNILKELKLFNGRHRIRPHCTVREHLYKLLPPTLRRLKLEFPRSSGIFYHHLKGKPFLNQSPKAIPQQRYNWISTQLHDKSTSLPNLAKLEMTDPPGCVGFHYWETAIWTPPSDCETDGVELDIKFVHPKPGSEMDSWNDRPRIRCHRYEYSEYNFDNSF</sequence>
<evidence type="ECO:0000313" key="2">
    <source>
        <dbReference type="Proteomes" id="UP000799424"/>
    </source>
</evidence>
<evidence type="ECO:0008006" key="3">
    <source>
        <dbReference type="Google" id="ProtNLM"/>
    </source>
</evidence>
<proteinExistence type="predicted"/>
<keyword evidence="2" id="KW-1185">Reference proteome</keyword>
<dbReference type="Proteomes" id="UP000799424">
    <property type="component" value="Unassembled WGS sequence"/>
</dbReference>
<evidence type="ECO:0000313" key="1">
    <source>
        <dbReference type="EMBL" id="KAF2830865.1"/>
    </source>
</evidence>
<dbReference type="SUPFAM" id="SSF52047">
    <property type="entry name" value="RNI-like"/>
    <property type="match status" value="1"/>
</dbReference>
<organism evidence="1 2">
    <name type="scientific">Ophiobolus disseminans</name>
    <dbReference type="NCBI Taxonomy" id="1469910"/>
    <lineage>
        <taxon>Eukaryota</taxon>
        <taxon>Fungi</taxon>
        <taxon>Dikarya</taxon>
        <taxon>Ascomycota</taxon>
        <taxon>Pezizomycotina</taxon>
        <taxon>Dothideomycetes</taxon>
        <taxon>Pleosporomycetidae</taxon>
        <taxon>Pleosporales</taxon>
        <taxon>Pleosporineae</taxon>
        <taxon>Phaeosphaeriaceae</taxon>
        <taxon>Ophiobolus</taxon>
    </lineage>
</organism>